<dbReference type="Proteomes" id="UP000694920">
    <property type="component" value="Unplaced"/>
</dbReference>
<dbReference type="InterPro" id="IPR003599">
    <property type="entry name" value="Ig_sub"/>
</dbReference>
<feature type="domain" description="Fibronectin type-III" evidence="6">
    <location>
        <begin position="299"/>
        <end position="401"/>
    </location>
</feature>
<dbReference type="InterPro" id="IPR013783">
    <property type="entry name" value="Ig-like_fold"/>
</dbReference>
<dbReference type="RefSeq" id="XP_015592219.1">
    <property type="nucleotide sequence ID" value="XM_015736733.2"/>
</dbReference>
<dbReference type="FunFam" id="2.60.40.10:FF:000032">
    <property type="entry name" value="palladin isoform X1"/>
    <property type="match status" value="1"/>
</dbReference>
<dbReference type="GO" id="GO:0007156">
    <property type="term" value="P:homophilic cell adhesion via plasma membrane adhesion molecules"/>
    <property type="evidence" value="ECO:0007669"/>
    <property type="project" value="TreeGrafter"/>
</dbReference>
<dbReference type="InterPro" id="IPR003598">
    <property type="entry name" value="Ig_sub2"/>
</dbReference>
<dbReference type="AlphaFoldDB" id="A0AAJ7BS30"/>
<dbReference type="SUPFAM" id="SSF48726">
    <property type="entry name" value="Immunoglobulin"/>
    <property type="match status" value="3"/>
</dbReference>
<dbReference type="GO" id="GO:0050808">
    <property type="term" value="P:synapse organization"/>
    <property type="evidence" value="ECO:0007669"/>
    <property type="project" value="TreeGrafter"/>
</dbReference>
<dbReference type="KEGG" id="ccin:107266340"/>
<dbReference type="GO" id="GO:0008046">
    <property type="term" value="F:axon guidance receptor activity"/>
    <property type="evidence" value="ECO:0007669"/>
    <property type="project" value="TreeGrafter"/>
</dbReference>
<dbReference type="SMART" id="SM00409">
    <property type="entry name" value="IG"/>
    <property type="match status" value="3"/>
</dbReference>
<keyword evidence="7" id="KW-1185">Reference proteome</keyword>
<protein>
    <submittedName>
        <fullName evidence="8">Neural cell adhesion molecule 1 isoform X2</fullName>
    </submittedName>
</protein>
<accession>A0AAJ7BS30</accession>
<dbReference type="Pfam" id="PF07679">
    <property type="entry name" value="I-set"/>
    <property type="match status" value="2"/>
</dbReference>
<proteinExistence type="predicted"/>
<dbReference type="InterPro" id="IPR007110">
    <property type="entry name" value="Ig-like_dom"/>
</dbReference>
<keyword evidence="2" id="KW-1015">Disulfide bond</keyword>
<feature type="chain" id="PRO_5042597834" evidence="4">
    <location>
        <begin position="20"/>
        <end position="465"/>
    </location>
</feature>
<evidence type="ECO:0000256" key="4">
    <source>
        <dbReference type="SAM" id="SignalP"/>
    </source>
</evidence>
<organism evidence="7 8">
    <name type="scientific">Cephus cinctus</name>
    <name type="common">Wheat stem sawfly</name>
    <dbReference type="NCBI Taxonomy" id="211228"/>
    <lineage>
        <taxon>Eukaryota</taxon>
        <taxon>Metazoa</taxon>
        <taxon>Ecdysozoa</taxon>
        <taxon>Arthropoda</taxon>
        <taxon>Hexapoda</taxon>
        <taxon>Insecta</taxon>
        <taxon>Pterygota</taxon>
        <taxon>Neoptera</taxon>
        <taxon>Endopterygota</taxon>
        <taxon>Hymenoptera</taxon>
        <taxon>Cephoidea</taxon>
        <taxon>Cephidae</taxon>
        <taxon>Cephus</taxon>
    </lineage>
</organism>
<dbReference type="InterPro" id="IPR050958">
    <property type="entry name" value="Cell_Adh-Cytoskel_Orgn"/>
</dbReference>
<evidence type="ECO:0000256" key="2">
    <source>
        <dbReference type="ARBA" id="ARBA00023157"/>
    </source>
</evidence>
<evidence type="ECO:0000259" key="6">
    <source>
        <dbReference type="PROSITE" id="PS50853"/>
    </source>
</evidence>
<evidence type="ECO:0000256" key="3">
    <source>
        <dbReference type="ARBA" id="ARBA00023319"/>
    </source>
</evidence>
<dbReference type="InterPro" id="IPR036116">
    <property type="entry name" value="FN3_sf"/>
</dbReference>
<keyword evidence="4" id="KW-0732">Signal</keyword>
<feature type="domain" description="Ig-like" evidence="5">
    <location>
        <begin position="18"/>
        <end position="108"/>
    </location>
</feature>
<keyword evidence="1" id="KW-0677">Repeat</keyword>
<dbReference type="GeneID" id="107266340"/>
<evidence type="ECO:0000313" key="7">
    <source>
        <dbReference type="Proteomes" id="UP000694920"/>
    </source>
</evidence>
<dbReference type="GO" id="GO:0043025">
    <property type="term" value="C:neuronal cell body"/>
    <property type="evidence" value="ECO:0007669"/>
    <property type="project" value="TreeGrafter"/>
</dbReference>
<dbReference type="GO" id="GO:0030424">
    <property type="term" value="C:axon"/>
    <property type="evidence" value="ECO:0007669"/>
    <property type="project" value="TreeGrafter"/>
</dbReference>
<feature type="domain" description="Ig-like" evidence="5">
    <location>
        <begin position="207"/>
        <end position="295"/>
    </location>
</feature>
<dbReference type="GO" id="GO:0005886">
    <property type="term" value="C:plasma membrane"/>
    <property type="evidence" value="ECO:0007669"/>
    <property type="project" value="TreeGrafter"/>
</dbReference>
<dbReference type="CDD" id="cd00063">
    <property type="entry name" value="FN3"/>
    <property type="match status" value="1"/>
</dbReference>
<dbReference type="PANTHER" id="PTHR45080">
    <property type="entry name" value="CONTACTIN 5"/>
    <property type="match status" value="1"/>
</dbReference>
<evidence type="ECO:0000313" key="8">
    <source>
        <dbReference type="RefSeq" id="XP_015592219.1"/>
    </source>
</evidence>
<dbReference type="Pfam" id="PF13927">
    <property type="entry name" value="Ig_3"/>
    <property type="match status" value="1"/>
</dbReference>
<dbReference type="Gene3D" id="2.60.40.10">
    <property type="entry name" value="Immunoglobulins"/>
    <property type="match status" value="4"/>
</dbReference>
<evidence type="ECO:0000256" key="1">
    <source>
        <dbReference type="ARBA" id="ARBA00022737"/>
    </source>
</evidence>
<keyword evidence="3" id="KW-0393">Immunoglobulin domain</keyword>
<dbReference type="PROSITE" id="PS50853">
    <property type="entry name" value="FN3"/>
    <property type="match status" value="1"/>
</dbReference>
<dbReference type="InterPro" id="IPR013098">
    <property type="entry name" value="Ig_I-set"/>
</dbReference>
<feature type="domain" description="Ig-like" evidence="5">
    <location>
        <begin position="119"/>
        <end position="200"/>
    </location>
</feature>
<evidence type="ECO:0000259" key="5">
    <source>
        <dbReference type="PROSITE" id="PS50835"/>
    </source>
</evidence>
<dbReference type="PROSITE" id="PS50835">
    <property type="entry name" value="IG_LIKE"/>
    <property type="match status" value="3"/>
</dbReference>
<dbReference type="PANTHER" id="PTHR45080:SF4">
    <property type="entry name" value="GH03113P"/>
    <property type="match status" value="1"/>
</dbReference>
<dbReference type="CDD" id="cd00096">
    <property type="entry name" value="Ig"/>
    <property type="match status" value="1"/>
</dbReference>
<dbReference type="SMART" id="SM00408">
    <property type="entry name" value="IGc2"/>
    <property type="match status" value="3"/>
</dbReference>
<dbReference type="SUPFAM" id="SSF49265">
    <property type="entry name" value="Fibronectin type III"/>
    <property type="match status" value="1"/>
</dbReference>
<gene>
    <name evidence="8" type="primary">LOC107266340</name>
</gene>
<dbReference type="InterPro" id="IPR003961">
    <property type="entry name" value="FN3_dom"/>
</dbReference>
<feature type="signal peptide" evidence="4">
    <location>
        <begin position="1"/>
        <end position="19"/>
    </location>
</feature>
<dbReference type="InterPro" id="IPR036179">
    <property type="entry name" value="Ig-like_dom_sf"/>
</dbReference>
<sequence length="465" mass="52616">MYWMIFFWVAVGQAAVNQGFKSVPTTVKTFENDTVLLPCYVDNFGVPTRVRWWRKDTLLADSGEPNLVLPPRIKMYGNKSLEVVHVQPEDTGEYVCQASRPAPSGYVNQVHAIEVMYPPSVQPVPRSGELEVNLGEEVDMACEVEGVPYPVVSWVSKGEVLQLLDDRPRLRFRADSRNLSGQYTCVATNGVGEAAMATIDLRIRHKPSIQTRKNWVHASPGIRAQLDCRVTSWPEAKVEWFFEDQRVPYSSRIVKHSYGEDHSLIIRNVRTLDYGYYLCRASNSVGISEEIIELSGVANPAIFKESHPVGRTAYNFIWEVDSYSLIIDYQFWFRKYSKGVHGQWHKLYIPSGSEAIGPVHARAFNLTGLAPATHYEAVVLSRNSYGISRPSKIMRFSTDGATTESEQQLFEKPNIPKEKILPAVEVASMSQHLPPVDTESNDAYREQSKCILIILPMILNFFNSY</sequence>
<name>A0AAJ7BS30_CEPCN</name>
<reference evidence="8" key="1">
    <citation type="submission" date="2025-08" db="UniProtKB">
        <authorList>
            <consortium name="RefSeq"/>
        </authorList>
    </citation>
    <scope>IDENTIFICATION</scope>
</reference>